<evidence type="ECO:0000313" key="1">
    <source>
        <dbReference type="EMBL" id="AWA45050.1"/>
    </source>
</evidence>
<dbReference type="Gene3D" id="2.80.10.50">
    <property type="match status" value="1"/>
</dbReference>
<dbReference type="SUPFAM" id="SSF50386">
    <property type="entry name" value="STI-like"/>
    <property type="match status" value="1"/>
</dbReference>
<sequence>MATLPLNASSDGIIRLSTDTKIIFAIITTRVESLYWYVTRSWPLPSSEPRQRVAIPEYLKKPPGFVFRIRRHDVGAVKGYKLVWCHDGEMKPCRDLSLYESEGKTWLATSDSPFVVVFKKRGLDVYA</sequence>
<gene>
    <name evidence="1" type="ORF">SS31J13_000002</name>
</gene>
<dbReference type="InterPro" id="IPR011065">
    <property type="entry name" value="Kunitz_inhibitor_STI-like_sf"/>
</dbReference>
<dbReference type="Pfam" id="PF00197">
    <property type="entry name" value="Kunitz_legume"/>
    <property type="match status" value="1"/>
</dbReference>
<dbReference type="AlphaFoldDB" id="A0A678TQ14"/>
<accession>A0A678TQ14</accession>
<dbReference type="GO" id="GO:0004866">
    <property type="term" value="F:endopeptidase inhibitor activity"/>
    <property type="evidence" value="ECO:0007669"/>
    <property type="project" value="InterPro"/>
</dbReference>
<reference evidence="1" key="1">
    <citation type="submission" date="2018-04" db="EMBL/GenBank/DDBJ databases">
        <title>Comparative Analysis of Homologous Sequences of Saccharum officinarum and Saccharum spontaneum Reveals Independent Polyploidization Events.</title>
        <authorList>
            <person name="Sharma A."/>
            <person name="Song J."/>
            <person name="Lin Q."/>
            <person name="Singh R."/>
            <person name="Ramos N."/>
            <person name="Wang K."/>
            <person name="Zhang J."/>
            <person name="Ming R."/>
            <person name="Yu Q."/>
        </authorList>
    </citation>
    <scope>NUCLEOTIDE SEQUENCE</scope>
</reference>
<dbReference type="InterPro" id="IPR002160">
    <property type="entry name" value="Prot_inh_Kunz-lg"/>
</dbReference>
<name>A0A678TQ14_SACSP</name>
<protein>
    <submittedName>
        <fullName evidence="1">Uncharacterized protein</fullName>
    </submittedName>
</protein>
<organism evidence="1">
    <name type="scientific">Saccharum spontaneum</name>
    <name type="common">Wild sugarcane</name>
    <dbReference type="NCBI Taxonomy" id="62335"/>
    <lineage>
        <taxon>Eukaryota</taxon>
        <taxon>Viridiplantae</taxon>
        <taxon>Streptophyta</taxon>
        <taxon>Embryophyta</taxon>
        <taxon>Tracheophyta</taxon>
        <taxon>Spermatophyta</taxon>
        <taxon>Magnoliopsida</taxon>
        <taxon>Liliopsida</taxon>
        <taxon>Poales</taxon>
        <taxon>Poaceae</taxon>
        <taxon>PACMAD clade</taxon>
        <taxon>Panicoideae</taxon>
        <taxon>Andropogonodae</taxon>
        <taxon>Andropogoneae</taxon>
        <taxon>Saccharinae</taxon>
        <taxon>Saccharum</taxon>
        <taxon>Saccharum officinarum species complex</taxon>
    </lineage>
</organism>
<dbReference type="PANTHER" id="PTHR33107:SF5">
    <property type="entry name" value="KUNITZ TRYPSIN INHIBITOR 5"/>
    <property type="match status" value="1"/>
</dbReference>
<proteinExistence type="predicted"/>
<dbReference type="PANTHER" id="PTHR33107">
    <property type="entry name" value="KUNITZ TRYPSIN INHIBITOR 2"/>
    <property type="match status" value="1"/>
</dbReference>
<dbReference type="EMBL" id="MH182564">
    <property type="protein sequence ID" value="AWA45050.1"/>
    <property type="molecule type" value="Genomic_DNA"/>
</dbReference>